<dbReference type="InterPro" id="IPR056648">
    <property type="entry name" value="DUF7746"/>
</dbReference>
<sequence length="94" mass="11094">MALLSTARTVMLFVYKFLVGYFEEKNVSNQFSVSSDKLYKWNMDRLSEQEIIIKIQHMVMVANNYLNEGRPHTKAVELMVLGFTGKLLSWWNHY</sequence>
<dbReference type="EnsemblPlants" id="QL05p071895:mrna">
    <property type="protein sequence ID" value="QL05p071895:mrna"/>
    <property type="gene ID" value="QL05p071895"/>
</dbReference>
<dbReference type="Gramene" id="QL05p071895:mrna">
    <property type="protein sequence ID" value="QL05p071895:mrna"/>
    <property type="gene ID" value="QL05p071895"/>
</dbReference>
<dbReference type="Proteomes" id="UP000594261">
    <property type="component" value="Chromosome 5"/>
</dbReference>
<dbReference type="AlphaFoldDB" id="A0A7N2LRN2"/>
<name>A0A7N2LRN2_QUELO</name>
<dbReference type="InParanoid" id="A0A7N2LRN2"/>
<proteinExistence type="predicted"/>
<keyword evidence="3" id="KW-1185">Reference proteome</keyword>
<reference evidence="2" key="2">
    <citation type="submission" date="2021-01" db="UniProtKB">
        <authorList>
            <consortium name="EnsemblPlants"/>
        </authorList>
    </citation>
    <scope>IDENTIFICATION</scope>
</reference>
<organism evidence="2 3">
    <name type="scientific">Quercus lobata</name>
    <name type="common">Valley oak</name>
    <dbReference type="NCBI Taxonomy" id="97700"/>
    <lineage>
        <taxon>Eukaryota</taxon>
        <taxon>Viridiplantae</taxon>
        <taxon>Streptophyta</taxon>
        <taxon>Embryophyta</taxon>
        <taxon>Tracheophyta</taxon>
        <taxon>Spermatophyta</taxon>
        <taxon>Magnoliopsida</taxon>
        <taxon>eudicotyledons</taxon>
        <taxon>Gunneridae</taxon>
        <taxon>Pentapetalae</taxon>
        <taxon>rosids</taxon>
        <taxon>fabids</taxon>
        <taxon>Fagales</taxon>
        <taxon>Fagaceae</taxon>
        <taxon>Quercus</taxon>
    </lineage>
</organism>
<accession>A0A7N2LRN2</accession>
<reference evidence="2 3" key="1">
    <citation type="journal article" date="2016" name="G3 (Bethesda)">
        <title>First Draft Assembly and Annotation of the Genome of a California Endemic Oak Quercus lobata Nee (Fagaceae).</title>
        <authorList>
            <person name="Sork V.L."/>
            <person name="Fitz-Gibbon S.T."/>
            <person name="Puiu D."/>
            <person name="Crepeau M."/>
            <person name="Gugger P.F."/>
            <person name="Sherman R."/>
            <person name="Stevens K."/>
            <person name="Langley C.H."/>
            <person name="Pellegrini M."/>
            <person name="Salzberg S.L."/>
        </authorList>
    </citation>
    <scope>NUCLEOTIDE SEQUENCE [LARGE SCALE GENOMIC DNA]</scope>
    <source>
        <strain evidence="2 3">cv. SW786</strain>
    </source>
</reference>
<feature type="domain" description="DUF7746" evidence="1">
    <location>
        <begin position="34"/>
        <end position="94"/>
    </location>
</feature>
<evidence type="ECO:0000259" key="1">
    <source>
        <dbReference type="Pfam" id="PF24925"/>
    </source>
</evidence>
<protein>
    <recommendedName>
        <fullName evidence="1">DUF7746 domain-containing protein</fullName>
    </recommendedName>
</protein>
<evidence type="ECO:0000313" key="2">
    <source>
        <dbReference type="EnsemblPlants" id="QL05p071895:mrna"/>
    </source>
</evidence>
<dbReference type="EMBL" id="LRBV02000005">
    <property type="status" value="NOT_ANNOTATED_CDS"/>
    <property type="molecule type" value="Genomic_DNA"/>
</dbReference>
<evidence type="ECO:0000313" key="3">
    <source>
        <dbReference type="Proteomes" id="UP000594261"/>
    </source>
</evidence>
<dbReference type="Pfam" id="PF24925">
    <property type="entry name" value="DUF7746"/>
    <property type="match status" value="1"/>
</dbReference>